<proteinExistence type="inferred from homology"/>
<comment type="similarity">
    <text evidence="1">Belongs to the ACBP family.</text>
</comment>
<evidence type="ECO:0000313" key="5">
    <source>
        <dbReference type="Proteomes" id="UP000247498"/>
    </source>
</evidence>
<keyword evidence="5" id="KW-1185">Reference proteome</keyword>
<dbReference type="InterPro" id="IPR035984">
    <property type="entry name" value="Acyl-CoA-binding_sf"/>
</dbReference>
<dbReference type="OrthoDB" id="346910at2759"/>
<protein>
    <recommendedName>
        <fullName evidence="3">ACB domain-containing protein</fullName>
    </recommendedName>
</protein>
<evidence type="ECO:0000256" key="1">
    <source>
        <dbReference type="ARBA" id="ARBA00005567"/>
    </source>
</evidence>
<gene>
    <name evidence="4" type="ORF">Rsub_03032</name>
</gene>
<keyword evidence="2" id="KW-0446">Lipid-binding</keyword>
<dbReference type="Gene3D" id="1.20.80.10">
    <property type="match status" value="1"/>
</dbReference>
<dbReference type="PROSITE" id="PS51228">
    <property type="entry name" value="ACB_2"/>
    <property type="match status" value="1"/>
</dbReference>
<evidence type="ECO:0000313" key="4">
    <source>
        <dbReference type="EMBL" id="GBF90731.1"/>
    </source>
</evidence>
<dbReference type="InParanoid" id="A0A2V0NSX0"/>
<dbReference type="SUPFAM" id="SSF47027">
    <property type="entry name" value="Acyl-CoA binding protein"/>
    <property type="match status" value="1"/>
</dbReference>
<dbReference type="Pfam" id="PF00887">
    <property type="entry name" value="ACBP"/>
    <property type="match status" value="1"/>
</dbReference>
<dbReference type="AlphaFoldDB" id="A0A2V0NSX0"/>
<evidence type="ECO:0000259" key="3">
    <source>
        <dbReference type="PROSITE" id="PS51228"/>
    </source>
</evidence>
<name>A0A2V0NSX0_9CHLO</name>
<dbReference type="EMBL" id="BDRX01000019">
    <property type="protein sequence ID" value="GBF90731.1"/>
    <property type="molecule type" value="Genomic_DNA"/>
</dbReference>
<comment type="caution">
    <text evidence="4">The sequence shown here is derived from an EMBL/GenBank/DDBJ whole genome shotgun (WGS) entry which is preliminary data.</text>
</comment>
<accession>A0A2V0NSX0</accession>
<dbReference type="InterPro" id="IPR000582">
    <property type="entry name" value="Acyl-CoA-binding_protein"/>
</dbReference>
<dbReference type="GO" id="GO:0000062">
    <property type="term" value="F:fatty-acyl-CoA binding"/>
    <property type="evidence" value="ECO:0007669"/>
    <property type="project" value="InterPro"/>
</dbReference>
<dbReference type="Proteomes" id="UP000247498">
    <property type="component" value="Unassembled WGS sequence"/>
</dbReference>
<feature type="domain" description="ACB" evidence="3">
    <location>
        <begin position="85"/>
        <end position="176"/>
    </location>
</feature>
<dbReference type="InterPro" id="IPR014352">
    <property type="entry name" value="FERM/acyl-CoA-bd_prot_sf"/>
</dbReference>
<reference evidence="4 5" key="1">
    <citation type="journal article" date="2018" name="Sci. Rep.">
        <title>Raphidocelis subcapitata (=Pseudokirchneriella subcapitata) provides an insight into genome evolution and environmental adaptations in the Sphaeropleales.</title>
        <authorList>
            <person name="Suzuki S."/>
            <person name="Yamaguchi H."/>
            <person name="Nakajima N."/>
            <person name="Kawachi M."/>
        </authorList>
    </citation>
    <scope>NUCLEOTIDE SEQUENCE [LARGE SCALE GENOMIC DNA]</scope>
    <source>
        <strain evidence="4 5">NIES-35</strain>
    </source>
</reference>
<dbReference type="STRING" id="307507.A0A2V0NSX0"/>
<evidence type="ECO:0000256" key="2">
    <source>
        <dbReference type="ARBA" id="ARBA00023121"/>
    </source>
</evidence>
<sequence length="200" mass="21000">MAFEGVVAALNAAGDDAEALVPAIARAEAAGLDGVPGEDRQRLRAARTRLRKAREAAAAADAAAAAASRSPHAKESYDAAEFGPLAAAYEGLKWRMIQKPGGATVKPDDFYRLYALAMQAERGDNAGERPMWAERGGLDFEGRARWDAWTAVKGLPAGDARLRFVRAFWEFPAAALYSDTRGEVAAALPAGRGAGAAAQA</sequence>
<organism evidence="4 5">
    <name type="scientific">Raphidocelis subcapitata</name>
    <dbReference type="NCBI Taxonomy" id="307507"/>
    <lineage>
        <taxon>Eukaryota</taxon>
        <taxon>Viridiplantae</taxon>
        <taxon>Chlorophyta</taxon>
        <taxon>core chlorophytes</taxon>
        <taxon>Chlorophyceae</taxon>
        <taxon>CS clade</taxon>
        <taxon>Sphaeropleales</taxon>
        <taxon>Selenastraceae</taxon>
        <taxon>Raphidocelis</taxon>
    </lineage>
</organism>